<feature type="transmembrane region" description="Helical" evidence="6">
    <location>
        <begin position="203"/>
        <end position="227"/>
    </location>
</feature>
<dbReference type="SUPFAM" id="SSF103473">
    <property type="entry name" value="MFS general substrate transporter"/>
    <property type="match status" value="1"/>
</dbReference>
<evidence type="ECO:0000313" key="8">
    <source>
        <dbReference type="EMBL" id="KAG2106605.1"/>
    </source>
</evidence>
<dbReference type="PROSITE" id="PS50850">
    <property type="entry name" value="MFS"/>
    <property type="match status" value="1"/>
</dbReference>
<dbReference type="EMBL" id="JABBWM010000035">
    <property type="protein sequence ID" value="KAG2106605.1"/>
    <property type="molecule type" value="Genomic_DNA"/>
</dbReference>
<protein>
    <submittedName>
        <fullName evidence="8">Major facilitator superfamily domain-containing protein</fullName>
    </submittedName>
</protein>
<dbReference type="GeneID" id="64706361"/>
<evidence type="ECO:0000256" key="6">
    <source>
        <dbReference type="SAM" id="Phobius"/>
    </source>
</evidence>
<evidence type="ECO:0000256" key="4">
    <source>
        <dbReference type="ARBA" id="ARBA00022989"/>
    </source>
</evidence>
<feature type="transmembrane region" description="Helical" evidence="6">
    <location>
        <begin position="103"/>
        <end position="119"/>
    </location>
</feature>
<dbReference type="GO" id="GO:0022857">
    <property type="term" value="F:transmembrane transporter activity"/>
    <property type="evidence" value="ECO:0007669"/>
    <property type="project" value="InterPro"/>
</dbReference>
<proteinExistence type="predicted"/>
<gene>
    <name evidence="8" type="ORF">F5147DRAFT_837833</name>
</gene>
<sequence length="493" mass="53552">MIAQQNDEETPLLQRPKQLEPTAKTPLPWDQFWILLLLEMPDFISSGTLAPFIPQLVRDIGVTHGDESQVGRYVGILQSSYYAAHGLTIFHWSQLSDHMGRRPVILTALSAIVISMFSFGLSKTFFGLVVSRVVCGAFDPSDSMIKSMLMDITDATNMPKAYSYMPIPVMIATTVGPLIGGSLSRPADRFPDIFGRSELLKTYPYLLPCSISAFLISTIWLVTYIRLKESISTTGKTPLWELIKGGFIGQSYSKPRQPSSNVIIDPGSPKEVQSKPLPLRALLTSKVLTVTASCATMGLFQMGFGSVLAVFYATPIELGGLSLDPPRIGALLAASSIIQGIFQILFYARLHDRFGARAIHITGVSSGIPMVILFPATNALARAYGIGMAVWLCVAVQLMLKISLIMCFPCMTLFIRAATPNRASIGATNGIAQVAVTVGRIVGPASAASVFSYSLQEGHDAWLIYYFLTAIAFLAIGTALLLPRDPSVWEDSQ</sequence>
<dbReference type="InterPro" id="IPR011701">
    <property type="entry name" value="MFS"/>
</dbReference>
<feature type="transmembrane region" description="Helical" evidence="6">
    <location>
        <begin position="162"/>
        <end position="183"/>
    </location>
</feature>
<dbReference type="Gene3D" id="1.20.1250.20">
    <property type="entry name" value="MFS general substrate transporter like domains"/>
    <property type="match status" value="1"/>
</dbReference>
<dbReference type="Proteomes" id="UP000823399">
    <property type="component" value="Unassembled WGS sequence"/>
</dbReference>
<evidence type="ECO:0000256" key="1">
    <source>
        <dbReference type="ARBA" id="ARBA00004141"/>
    </source>
</evidence>
<evidence type="ECO:0000256" key="3">
    <source>
        <dbReference type="ARBA" id="ARBA00022692"/>
    </source>
</evidence>
<dbReference type="RefSeq" id="XP_041291643.1">
    <property type="nucleotide sequence ID" value="XM_041444102.1"/>
</dbReference>
<feature type="transmembrane region" description="Helical" evidence="6">
    <location>
        <begin position="287"/>
        <end position="313"/>
    </location>
</feature>
<dbReference type="PANTHER" id="PTHR23504:SF15">
    <property type="entry name" value="MAJOR FACILITATOR SUPERFAMILY (MFS) PROFILE DOMAIN-CONTAINING PROTEIN"/>
    <property type="match status" value="1"/>
</dbReference>
<comment type="subcellular location">
    <subcellularLocation>
        <location evidence="1">Membrane</location>
        <topology evidence="1">Multi-pass membrane protein</topology>
    </subcellularLocation>
</comment>
<dbReference type="OrthoDB" id="419616at2759"/>
<dbReference type="InterPro" id="IPR036259">
    <property type="entry name" value="MFS_trans_sf"/>
</dbReference>
<name>A0A9P7JT94_9AGAM</name>
<feature type="transmembrane region" description="Helical" evidence="6">
    <location>
        <begin position="328"/>
        <end position="346"/>
    </location>
</feature>
<dbReference type="PANTHER" id="PTHR23504">
    <property type="entry name" value="MAJOR FACILITATOR SUPERFAMILY DOMAIN-CONTAINING PROTEIN 10"/>
    <property type="match status" value="1"/>
</dbReference>
<organism evidence="8 9">
    <name type="scientific">Suillus discolor</name>
    <dbReference type="NCBI Taxonomy" id="1912936"/>
    <lineage>
        <taxon>Eukaryota</taxon>
        <taxon>Fungi</taxon>
        <taxon>Dikarya</taxon>
        <taxon>Basidiomycota</taxon>
        <taxon>Agaricomycotina</taxon>
        <taxon>Agaricomycetes</taxon>
        <taxon>Agaricomycetidae</taxon>
        <taxon>Boletales</taxon>
        <taxon>Suillineae</taxon>
        <taxon>Suillaceae</taxon>
        <taxon>Suillus</taxon>
    </lineage>
</organism>
<comment type="caution">
    <text evidence="8">The sequence shown here is derived from an EMBL/GenBank/DDBJ whole genome shotgun (WGS) entry which is preliminary data.</text>
</comment>
<dbReference type="Pfam" id="PF07690">
    <property type="entry name" value="MFS_1"/>
    <property type="match status" value="1"/>
</dbReference>
<feature type="transmembrane region" description="Helical" evidence="6">
    <location>
        <begin position="388"/>
        <end position="415"/>
    </location>
</feature>
<dbReference type="AlphaFoldDB" id="A0A9P7JT94"/>
<feature type="transmembrane region" description="Helical" evidence="6">
    <location>
        <begin position="463"/>
        <end position="482"/>
    </location>
</feature>
<evidence type="ECO:0000256" key="2">
    <source>
        <dbReference type="ARBA" id="ARBA00022448"/>
    </source>
</evidence>
<keyword evidence="5 6" id="KW-0472">Membrane</keyword>
<keyword evidence="3 6" id="KW-0812">Transmembrane</keyword>
<evidence type="ECO:0000259" key="7">
    <source>
        <dbReference type="PROSITE" id="PS50850"/>
    </source>
</evidence>
<keyword evidence="9" id="KW-1185">Reference proteome</keyword>
<keyword evidence="4 6" id="KW-1133">Transmembrane helix</keyword>
<accession>A0A9P7JT94</accession>
<feature type="transmembrane region" description="Helical" evidence="6">
    <location>
        <begin position="427"/>
        <end position="451"/>
    </location>
</feature>
<keyword evidence="2" id="KW-0813">Transport</keyword>
<evidence type="ECO:0000313" key="9">
    <source>
        <dbReference type="Proteomes" id="UP000823399"/>
    </source>
</evidence>
<feature type="transmembrane region" description="Helical" evidence="6">
    <location>
        <begin position="358"/>
        <end position="376"/>
    </location>
</feature>
<dbReference type="InterPro" id="IPR020846">
    <property type="entry name" value="MFS_dom"/>
</dbReference>
<reference evidence="8" key="1">
    <citation type="journal article" date="2020" name="New Phytol.">
        <title>Comparative genomics reveals dynamic genome evolution in host specialist ectomycorrhizal fungi.</title>
        <authorList>
            <person name="Lofgren L.A."/>
            <person name="Nguyen N.H."/>
            <person name="Vilgalys R."/>
            <person name="Ruytinx J."/>
            <person name="Liao H.L."/>
            <person name="Branco S."/>
            <person name="Kuo A."/>
            <person name="LaButti K."/>
            <person name="Lipzen A."/>
            <person name="Andreopoulos W."/>
            <person name="Pangilinan J."/>
            <person name="Riley R."/>
            <person name="Hundley H."/>
            <person name="Na H."/>
            <person name="Barry K."/>
            <person name="Grigoriev I.V."/>
            <person name="Stajich J.E."/>
            <person name="Kennedy P.G."/>
        </authorList>
    </citation>
    <scope>NUCLEOTIDE SEQUENCE</scope>
    <source>
        <strain evidence="8">FC423</strain>
    </source>
</reference>
<feature type="domain" description="Major facilitator superfamily (MFS) profile" evidence="7">
    <location>
        <begin position="31"/>
        <end position="487"/>
    </location>
</feature>
<dbReference type="GO" id="GO:0016020">
    <property type="term" value="C:membrane"/>
    <property type="evidence" value="ECO:0007669"/>
    <property type="project" value="UniProtKB-SubCell"/>
</dbReference>
<evidence type="ECO:0000256" key="5">
    <source>
        <dbReference type="ARBA" id="ARBA00023136"/>
    </source>
</evidence>